<keyword evidence="2 6" id="KW-0812">Transmembrane</keyword>
<evidence type="ECO:0000256" key="4">
    <source>
        <dbReference type="ARBA" id="ARBA00022989"/>
    </source>
</evidence>
<comment type="similarity">
    <text evidence="6">Belongs to the dolichyldiphosphatase family.</text>
</comment>
<dbReference type="AlphaFoldDB" id="A0A1E3NX75"/>
<dbReference type="GeneID" id="30203241"/>
<feature type="domain" description="Phosphatidic acid phosphatase type 2/haloperoxidase" evidence="7">
    <location>
        <begin position="56"/>
        <end position="174"/>
    </location>
</feature>
<keyword evidence="6" id="KW-0256">Endoplasmic reticulum</keyword>
<keyword evidence="5 6" id="KW-0472">Membrane</keyword>
<feature type="transmembrane region" description="Helical" evidence="6">
    <location>
        <begin position="131"/>
        <end position="153"/>
    </location>
</feature>
<feature type="transmembrane region" description="Helical" evidence="6">
    <location>
        <begin position="159"/>
        <end position="180"/>
    </location>
</feature>
<dbReference type="Pfam" id="PF01569">
    <property type="entry name" value="PAP2"/>
    <property type="match status" value="1"/>
</dbReference>
<comment type="catalytic activity">
    <reaction evidence="6">
        <text>a di-trans,poly-cis-dolichyl diphosphate + H2O = a di-trans,poly-cis-dolichyl phosphate + phosphate + H(+)</text>
        <dbReference type="Rhea" id="RHEA:14385"/>
        <dbReference type="Rhea" id="RHEA-COMP:19498"/>
        <dbReference type="Rhea" id="RHEA-COMP:19506"/>
        <dbReference type="ChEBI" id="CHEBI:15377"/>
        <dbReference type="ChEBI" id="CHEBI:15378"/>
        <dbReference type="ChEBI" id="CHEBI:43474"/>
        <dbReference type="ChEBI" id="CHEBI:57497"/>
        <dbReference type="ChEBI" id="CHEBI:57683"/>
        <dbReference type="EC" id="3.6.1.43"/>
    </reaction>
</comment>
<feature type="transmembrane region" description="Helical" evidence="6">
    <location>
        <begin position="25"/>
        <end position="50"/>
    </location>
</feature>
<dbReference type="EC" id="3.6.1.43" evidence="6"/>
<organism evidence="8 9">
    <name type="scientific">Wickerhamomyces anomalus (strain ATCC 58044 / CBS 1984 / NCYC 433 / NRRL Y-366-8)</name>
    <name type="common">Yeast</name>
    <name type="synonym">Hansenula anomala</name>
    <dbReference type="NCBI Taxonomy" id="683960"/>
    <lineage>
        <taxon>Eukaryota</taxon>
        <taxon>Fungi</taxon>
        <taxon>Dikarya</taxon>
        <taxon>Ascomycota</taxon>
        <taxon>Saccharomycotina</taxon>
        <taxon>Saccharomycetes</taxon>
        <taxon>Phaffomycetales</taxon>
        <taxon>Wickerhamomycetaceae</taxon>
        <taxon>Wickerhamomyces</taxon>
    </lineage>
</organism>
<proteinExistence type="inferred from homology"/>
<evidence type="ECO:0000256" key="1">
    <source>
        <dbReference type="ARBA" id="ARBA00004141"/>
    </source>
</evidence>
<dbReference type="RefSeq" id="XP_019036394.1">
    <property type="nucleotide sequence ID" value="XM_019185995.1"/>
</dbReference>
<dbReference type="InterPro" id="IPR036938">
    <property type="entry name" value="PAP2/HPO_sf"/>
</dbReference>
<dbReference type="STRING" id="683960.A0A1E3NX75"/>
<sequence>MSSTQLNYNPIPFDDTYVLYDPNDIVSFVSVYFSLLPIGILIFYLSWFIITREIEPVIIAGGQVVNDVVNNIVKNILKEQRPFLIEGFQQNGLRSGYGMPSAHSQFMGFFATYFMLRVWLQWKDLTTSRKIISTCALYGVAGCVVFSRVYLYYHSLGQVLVGVSLGSFIGASYFVVIGIARSIGFIDFILGWPIVKLFWVKDSVYHAPMSLKEEYEFWITRKEKENKKD</sequence>
<dbReference type="SUPFAM" id="SSF48317">
    <property type="entry name" value="Acid phosphatase/Vanadium-dependent haloperoxidase"/>
    <property type="match status" value="1"/>
</dbReference>
<evidence type="ECO:0000256" key="3">
    <source>
        <dbReference type="ARBA" id="ARBA00022801"/>
    </source>
</evidence>
<dbReference type="SMART" id="SM00014">
    <property type="entry name" value="acidPPc"/>
    <property type="match status" value="1"/>
</dbReference>
<dbReference type="OrthoDB" id="302705at2759"/>
<dbReference type="UniPathway" id="UPA00378"/>
<keyword evidence="3 6" id="KW-0378">Hydrolase</keyword>
<dbReference type="InterPro" id="IPR000326">
    <property type="entry name" value="PAP2/HPO"/>
</dbReference>
<dbReference type="GO" id="GO:0008610">
    <property type="term" value="P:lipid biosynthetic process"/>
    <property type="evidence" value="ECO:0007669"/>
    <property type="project" value="EnsemblFungi"/>
</dbReference>
<evidence type="ECO:0000256" key="5">
    <source>
        <dbReference type="ARBA" id="ARBA00023136"/>
    </source>
</evidence>
<dbReference type="Gene3D" id="1.20.144.10">
    <property type="entry name" value="Phosphatidic acid phosphatase type 2/haloperoxidase"/>
    <property type="match status" value="1"/>
</dbReference>
<evidence type="ECO:0000256" key="2">
    <source>
        <dbReference type="ARBA" id="ARBA00022692"/>
    </source>
</evidence>
<dbReference type="CDD" id="cd03382">
    <property type="entry name" value="PAP2_dolichyldiphosphatase"/>
    <property type="match status" value="1"/>
</dbReference>
<protein>
    <recommendedName>
        <fullName evidence="6">Dolichyldiphosphatase</fullName>
        <ecNumber evidence="6">3.6.1.43</ecNumber>
    </recommendedName>
</protein>
<gene>
    <name evidence="8" type="ORF">WICANDRAFT_86089</name>
</gene>
<keyword evidence="9" id="KW-1185">Reference proteome</keyword>
<dbReference type="GO" id="GO:0047874">
    <property type="term" value="F:dolichyldiphosphatase activity"/>
    <property type="evidence" value="ECO:0007669"/>
    <property type="project" value="UniProtKB-UniRule"/>
</dbReference>
<dbReference type="GO" id="GO:0005789">
    <property type="term" value="C:endoplasmic reticulum membrane"/>
    <property type="evidence" value="ECO:0007669"/>
    <property type="project" value="UniProtKB-SubCell"/>
</dbReference>
<evidence type="ECO:0000256" key="6">
    <source>
        <dbReference type="RuleBase" id="RU367078"/>
    </source>
</evidence>
<reference evidence="8 9" key="1">
    <citation type="journal article" date="2016" name="Proc. Natl. Acad. Sci. U.S.A.">
        <title>Comparative genomics of biotechnologically important yeasts.</title>
        <authorList>
            <person name="Riley R."/>
            <person name="Haridas S."/>
            <person name="Wolfe K.H."/>
            <person name="Lopes M.R."/>
            <person name="Hittinger C.T."/>
            <person name="Goeker M."/>
            <person name="Salamov A.A."/>
            <person name="Wisecaver J.H."/>
            <person name="Long T.M."/>
            <person name="Calvey C.H."/>
            <person name="Aerts A.L."/>
            <person name="Barry K.W."/>
            <person name="Choi C."/>
            <person name="Clum A."/>
            <person name="Coughlan A.Y."/>
            <person name="Deshpande S."/>
            <person name="Douglass A.P."/>
            <person name="Hanson S.J."/>
            <person name="Klenk H.-P."/>
            <person name="LaButti K.M."/>
            <person name="Lapidus A."/>
            <person name="Lindquist E.A."/>
            <person name="Lipzen A.M."/>
            <person name="Meier-Kolthoff J.P."/>
            <person name="Ohm R.A."/>
            <person name="Otillar R.P."/>
            <person name="Pangilinan J.L."/>
            <person name="Peng Y."/>
            <person name="Rokas A."/>
            <person name="Rosa C.A."/>
            <person name="Scheuner C."/>
            <person name="Sibirny A.A."/>
            <person name="Slot J.C."/>
            <person name="Stielow J.B."/>
            <person name="Sun H."/>
            <person name="Kurtzman C.P."/>
            <person name="Blackwell M."/>
            <person name="Grigoriev I.V."/>
            <person name="Jeffries T.W."/>
        </authorList>
    </citation>
    <scope>NUCLEOTIDE SEQUENCE [LARGE SCALE GENOMIC DNA]</scope>
    <source>
        <strain evidence="9">ATCC 58044 / CBS 1984 / NCYC 433 / NRRL Y-366-8</strain>
    </source>
</reference>
<dbReference type="InterPro" id="IPR039667">
    <property type="entry name" value="Dolichyldiphosphatase_PAP2"/>
</dbReference>
<dbReference type="PANTHER" id="PTHR11247">
    <property type="entry name" value="PALMITOYL-PROTEIN THIOESTERASE/DOLICHYLDIPHOSPHATASE 1"/>
    <property type="match status" value="1"/>
</dbReference>
<accession>A0A1E3NX75</accession>
<comment type="function">
    <text evidence="6">Required for efficient N-glycosylation. Necessary for maintaining optimal levels of dolichol-linked oligosaccharides. Hydrolyzes dolichyl pyrophosphate at a very high rate and dolichyl monophosphate at a much lower rate. Does not act on phosphatidate.</text>
</comment>
<comment type="pathway">
    <text evidence="6">Protein modification; protein glycosylation.</text>
</comment>
<dbReference type="GO" id="GO:0006487">
    <property type="term" value="P:protein N-linked glycosylation"/>
    <property type="evidence" value="ECO:0007669"/>
    <property type="project" value="UniProtKB-UniRule"/>
</dbReference>
<dbReference type="EMBL" id="KV454214">
    <property type="protein sequence ID" value="ODQ57187.1"/>
    <property type="molecule type" value="Genomic_DNA"/>
</dbReference>
<evidence type="ECO:0000313" key="9">
    <source>
        <dbReference type="Proteomes" id="UP000094112"/>
    </source>
</evidence>
<evidence type="ECO:0000313" key="8">
    <source>
        <dbReference type="EMBL" id="ODQ57187.1"/>
    </source>
</evidence>
<keyword evidence="4 6" id="KW-1133">Transmembrane helix</keyword>
<name>A0A1E3NX75_WICAA</name>
<dbReference type="Proteomes" id="UP000094112">
    <property type="component" value="Unassembled WGS sequence"/>
</dbReference>
<dbReference type="PANTHER" id="PTHR11247:SF1">
    <property type="entry name" value="DOLICHYLDIPHOSPHATASE 1"/>
    <property type="match status" value="1"/>
</dbReference>
<comment type="subcellular location">
    <subcellularLocation>
        <location evidence="6">Endoplasmic reticulum membrane</location>
        <topology evidence="6">Multi-pass membrane protein</topology>
    </subcellularLocation>
    <subcellularLocation>
        <location evidence="1">Membrane</location>
        <topology evidence="1">Multi-pass membrane protein</topology>
    </subcellularLocation>
</comment>
<evidence type="ECO:0000259" key="7">
    <source>
        <dbReference type="SMART" id="SM00014"/>
    </source>
</evidence>